<dbReference type="EMBL" id="JACOSL010000019">
    <property type="protein sequence ID" value="MBI1756026.1"/>
    <property type="molecule type" value="Genomic_DNA"/>
</dbReference>
<dbReference type="Proteomes" id="UP000727962">
    <property type="component" value="Unassembled WGS sequence"/>
</dbReference>
<name>A0A931LZE8_FIMGI</name>
<organism evidence="1 2">
    <name type="scientific">Fimbriimonas ginsengisoli</name>
    <dbReference type="NCBI Taxonomy" id="1005039"/>
    <lineage>
        <taxon>Bacteria</taxon>
        <taxon>Bacillati</taxon>
        <taxon>Armatimonadota</taxon>
        <taxon>Fimbriimonadia</taxon>
        <taxon>Fimbriimonadales</taxon>
        <taxon>Fimbriimonadaceae</taxon>
        <taxon>Fimbriimonas</taxon>
    </lineage>
</organism>
<accession>A0A931LZE8</accession>
<reference evidence="1" key="1">
    <citation type="submission" date="2020-07" db="EMBL/GenBank/DDBJ databases">
        <title>Huge and variable diversity of episymbiotic CPR bacteria and DPANN archaea in groundwater ecosystems.</title>
        <authorList>
            <person name="He C.Y."/>
            <person name="Keren R."/>
            <person name="Whittaker M."/>
            <person name="Farag I.F."/>
            <person name="Doudna J."/>
            <person name="Cate J.H.D."/>
            <person name="Banfield J.F."/>
        </authorList>
    </citation>
    <scope>NUCLEOTIDE SEQUENCE</scope>
    <source>
        <strain evidence="1">NC_groundwater_17_Pr7_B-0.1um_64_12</strain>
    </source>
</reference>
<dbReference type="AlphaFoldDB" id="A0A931LZE8"/>
<protein>
    <submittedName>
        <fullName evidence="1">Uncharacterized protein</fullName>
    </submittedName>
</protein>
<sequence length="113" mass="12183">MGKGDPDSGVIMLVPPAKLEEALTKLRSSLKFEEGESWEGTPGARASRLTASIRTAIADLGVKRSELLIRYYEDAPSVKAIDEQIESARASLASLRLGSETDRFAVIQVALAH</sequence>
<comment type="caution">
    <text evidence="1">The sequence shown here is derived from an EMBL/GenBank/DDBJ whole genome shotgun (WGS) entry which is preliminary data.</text>
</comment>
<evidence type="ECO:0000313" key="2">
    <source>
        <dbReference type="Proteomes" id="UP000727962"/>
    </source>
</evidence>
<gene>
    <name evidence="1" type="ORF">HYR64_02850</name>
</gene>
<evidence type="ECO:0000313" key="1">
    <source>
        <dbReference type="EMBL" id="MBI1756026.1"/>
    </source>
</evidence>
<proteinExistence type="predicted"/>